<dbReference type="AlphaFoldDB" id="A0A0E9W1U0"/>
<organism evidence="1">
    <name type="scientific">Anguilla anguilla</name>
    <name type="common">European freshwater eel</name>
    <name type="synonym">Muraena anguilla</name>
    <dbReference type="NCBI Taxonomy" id="7936"/>
    <lineage>
        <taxon>Eukaryota</taxon>
        <taxon>Metazoa</taxon>
        <taxon>Chordata</taxon>
        <taxon>Craniata</taxon>
        <taxon>Vertebrata</taxon>
        <taxon>Euteleostomi</taxon>
        <taxon>Actinopterygii</taxon>
        <taxon>Neopterygii</taxon>
        <taxon>Teleostei</taxon>
        <taxon>Anguilliformes</taxon>
        <taxon>Anguillidae</taxon>
        <taxon>Anguilla</taxon>
    </lineage>
</organism>
<protein>
    <submittedName>
        <fullName evidence="1">Uncharacterized protein</fullName>
    </submittedName>
</protein>
<proteinExistence type="predicted"/>
<dbReference type="EMBL" id="GBXM01024265">
    <property type="protein sequence ID" value="JAH84312.1"/>
    <property type="molecule type" value="Transcribed_RNA"/>
</dbReference>
<accession>A0A0E9W1U0</accession>
<reference evidence="1" key="2">
    <citation type="journal article" date="2015" name="Fish Shellfish Immunol.">
        <title>Early steps in the European eel (Anguilla anguilla)-Vibrio vulnificus interaction in the gills: Role of the RtxA13 toxin.</title>
        <authorList>
            <person name="Callol A."/>
            <person name="Pajuelo D."/>
            <person name="Ebbesson L."/>
            <person name="Teles M."/>
            <person name="MacKenzie S."/>
            <person name="Amaro C."/>
        </authorList>
    </citation>
    <scope>NUCLEOTIDE SEQUENCE</scope>
</reference>
<name>A0A0E9W1U0_ANGAN</name>
<reference evidence="1" key="1">
    <citation type="submission" date="2014-11" db="EMBL/GenBank/DDBJ databases">
        <authorList>
            <person name="Amaro Gonzalez C."/>
        </authorList>
    </citation>
    <scope>NUCLEOTIDE SEQUENCE</scope>
</reference>
<sequence length="50" mass="5898">MAVVSYRMTMPPSTGQKGLDEYENYMNHMLWPLQSPDLDPIEHQHHQNTK</sequence>
<evidence type="ECO:0000313" key="1">
    <source>
        <dbReference type="EMBL" id="JAH84312.1"/>
    </source>
</evidence>